<gene>
    <name evidence="1" type="ORF">SU60_02845</name>
</gene>
<dbReference type="EMBL" id="JXOK01000006">
    <property type="protein sequence ID" value="KIN12235.1"/>
    <property type="molecule type" value="Genomic_DNA"/>
</dbReference>
<comment type="caution">
    <text evidence="1">The sequence shown here is derived from an EMBL/GenBank/DDBJ whole genome shotgun (WGS) entry which is preliminary data.</text>
</comment>
<evidence type="ECO:0000313" key="1">
    <source>
        <dbReference type="EMBL" id="KIN12235.1"/>
    </source>
</evidence>
<organism evidence="1 2">
    <name type="scientific">Vibrio mytili</name>
    <dbReference type="NCBI Taxonomy" id="50718"/>
    <lineage>
        <taxon>Bacteria</taxon>
        <taxon>Pseudomonadati</taxon>
        <taxon>Pseudomonadota</taxon>
        <taxon>Gammaproteobacteria</taxon>
        <taxon>Vibrionales</taxon>
        <taxon>Vibrionaceae</taxon>
        <taxon>Vibrio</taxon>
    </lineage>
</organism>
<sequence length="59" mass="6739">MSKCISVSIPYNKHGAYEEWVNAIKQIKPLTPNEVRDVVGRLNRLFGITKKQVRKDLGV</sequence>
<reference evidence="1 2" key="1">
    <citation type="submission" date="2015-01" db="EMBL/GenBank/DDBJ databases">
        <title>Draft genome of Vibrio mytili type strain CAIM 528.</title>
        <authorList>
            <person name="Gonzalez-Castillo A."/>
            <person name="Gomez-Gil B."/>
            <person name="Enciso-Ibarra J."/>
        </authorList>
    </citation>
    <scope>NUCLEOTIDE SEQUENCE [LARGE SCALE GENOMIC DNA]</scope>
    <source>
        <strain evidence="1 2">CAIM 528</strain>
    </source>
</reference>
<proteinExistence type="predicted"/>
<dbReference type="RefSeq" id="WP_041154222.1">
    <property type="nucleotide sequence ID" value="NZ_CBCRVP010000004.1"/>
</dbReference>
<keyword evidence="2" id="KW-1185">Reference proteome</keyword>
<name>A0A0C3IB69_9VIBR</name>
<protein>
    <submittedName>
        <fullName evidence="1">Uncharacterized protein</fullName>
    </submittedName>
</protein>
<evidence type="ECO:0000313" key="2">
    <source>
        <dbReference type="Proteomes" id="UP000031977"/>
    </source>
</evidence>
<dbReference type="AlphaFoldDB" id="A0A0C3IB69"/>
<accession>A0A0C3IB69</accession>
<dbReference type="Proteomes" id="UP000031977">
    <property type="component" value="Unassembled WGS sequence"/>
</dbReference>